<gene>
    <name evidence="1" type="ORF">NCTC12961_01328</name>
</gene>
<sequence>MQNILKEPQLFKLLPYATEALSLWEQPQLQSLIFDGAKNELVITLLKEDTQLAPPTEDNGISIAMTEGPSDNLVTLTVGEEQ</sequence>
<evidence type="ECO:0000313" key="1">
    <source>
        <dbReference type="EMBL" id="SQI32991.1"/>
    </source>
</evidence>
<proteinExistence type="predicted"/>
<dbReference type="AlphaFoldDB" id="A0A2X4U1G8"/>
<name>A0A2X4U1G8_SERPL</name>
<dbReference type="EMBL" id="LS483469">
    <property type="protein sequence ID" value="SQI32991.1"/>
    <property type="molecule type" value="Genomic_DNA"/>
</dbReference>
<reference evidence="1 2" key="1">
    <citation type="submission" date="2018-06" db="EMBL/GenBank/DDBJ databases">
        <authorList>
            <consortium name="Pathogen Informatics"/>
            <person name="Doyle S."/>
        </authorList>
    </citation>
    <scope>NUCLEOTIDE SEQUENCE [LARGE SCALE GENOMIC DNA]</scope>
    <source>
        <strain evidence="1 2">NCTC12961</strain>
    </source>
</reference>
<dbReference type="Proteomes" id="UP000248897">
    <property type="component" value="Chromosome 1"/>
</dbReference>
<evidence type="ECO:0000313" key="2">
    <source>
        <dbReference type="Proteomes" id="UP000248897"/>
    </source>
</evidence>
<accession>A0A2X4U1G8</accession>
<protein>
    <submittedName>
        <fullName evidence="1">Uncharacterized protein</fullName>
    </submittedName>
</protein>
<organism evidence="1 2">
    <name type="scientific">Serratia plymuthica</name>
    <dbReference type="NCBI Taxonomy" id="82996"/>
    <lineage>
        <taxon>Bacteria</taxon>
        <taxon>Pseudomonadati</taxon>
        <taxon>Pseudomonadota</taxon>
        <taxon>Gammaproteobacteria</taxon>
        <taxon>Enterobacterales</taxon>
        <taxon>Yersiniaceae</taxon>
        <taxon>Serratia</taxon>
    </lineage>
</organism>